<keyword evidence="11" id="KW-0325">Glycoprotein</keyword>
<keyword evidence="7" id="KW-0677">Repeat</keyword>
<dbReference type="Gene3D" id="3.80.10.10">
    <property type="entry name" value="Ribonuclease Inhibitor"/>
    <property type="match status" value="4"/>
</dbReference>
<comment type="subcellular location">
    <subcellularLocation>
        <location evidence="1">Cell membrane</location>
        <topology evidence="1">Single-pass type I membrane protein</topology>
    </subcellularLocation>
</comment>
<evidence type="ECO:0000256" key="10">
    <source>
        <dbReference type="ARBA" id="ARBA00023170"/>
    </source>
</evidence>
<keyword evidence="9" id="KW-0472">Membrane</keyword>
<evidence type="ECO:0000256" key="5">
    <source>
        <dbReference type="ARBA" id="ARBA00022692"/>
    </source>
</evidence>
<dbReference type="PANTHER" id="PTHR48061">
    <property type="entry name" value="LEUCINE-RICH REPEAT RECEPTOR PROTEIN KINASE EMS1-LIKE-RELATED"/>
    <property type="match status" value="1"/>
</dbReference>
<dbReference type="SUPFAM" id="SSF52058">
    <property type="entry name" value="L domain-like"/>
    <property type="match status" value="2"/>
</dbReference>
<dbReference type="GO" id="GO:0005886">
    <property type="term" value="C:plasma membrane"/>
    <property type="evidence" value="ECO:0007669"/>
    <property type="project" value="UniProtKB-SubCell"/>
</dbReference>
<proteinExistence type="inferred from homology"/>
<dbReference type="InterPro" id="IPR032675">
    <property type="entry name" value="LRR_dom_sf"/>
</dbReference>
<keyword evidence="5" id="KW-0812">Transmembrane</keyword>
<evidence type="ECO:0000256" key="9">
    <source>
        <dbReference type="ARBA" id="ARBA00023136"/>
    </source>
</evidence>
<evidence type="ECO:0000256" key="8">
    <source>
        <dbReference type="ARBA" id="ARBA00022989"/>
    </source>
</evidence>
<sequence>MTTMSESRMRLHFLSLVLLCCVSPSSSFTFKYDYSSFVACGPHQSQALTEFMNEFDSSHCNLSDPFNGVFCDNSTGAVTKLQLSACLSGTLKPNSSLFRLHHLRFLVLIDNNFISSSLPSEFSLFNLNIDYSSYVACHSHQTKALTEFMNEFDSSYCNLNDPFNGVWCDNSTGAVTMLRLQSCLSGTLKPNSSLFRLRHLRHLNLTQNNFISSSLPSEFGNLSRLENFPKTSSLVQNLTMLSVIAVSDNHFSGTIPSSLFTMLFLSLLGLRRNDLSGSFIIPNSSATSMLDHLYLGHNHFEGNTIEPISKLVNLKLLDLSFLNTSYPIDVSPLFSLKSLVGLDLSANSISPASLVSNTDIPTNMESLLLQGCGITEFPKILKNLEKLEFIALSNNRIKGKIPEWLWNLPRLTSVFLPYNFINGFEGPVDVLVNSSVKNLEIGANCFEGAVPILPLSINFLEGSIPDEFYTSASLRELDVGHNRLTGKLPRSLLNCSSLEFLVVDHNRIKDMFPFWLKALPNLKVLILSSNKFYGSISPPGQGGPLGFREIRLCGLPLQETCFGTNAPPTPRPLEEEKEEEEELLIWKGVATGYGLGVLLGLAIAQVIASYKPEWLVKIIGPNKHINR</sequence>
<dbReference type="PANTHER" id="PTHR48061:SF12">
    <property type="entry name" value="DISEASE RESISTANCE LIKE PROTEIN"/>
    <property type="match status" value="1"/>
</dbReference>
<keyword evidence="4" id="KW-0433">Leucine-rich repeat</keyword>
<keyword evidence="8" id="KW-1133">Transmembrane helix</keyword>
<gene>
    <name evidence="13" type="ORF">F2Q70_00028278</name>
</gene>
<dbReference type="InterPro" id="IPR046956">
    <property type="entry name" value="RLP23-like"/>
</dbReference>
<dbReference type="Pfam" id="PF00560">
    <property type="entry name" value="LRR_1"/>
    <property type="match status" value="3"/>
</dbReference>
<evidence type="ECO:0000256" key="1">
    <source>
        <dbReference type="ARBA" id="ARBA00004251"/>
    </source>
</evidence>
<feature type="signal peptide" evidence="12">
    <location>
        <begin position="1"/>
        <end position="27"/>
    </location>
</feature>
<comment type="caution">
    <text evidence="13">The sequence shown here is derived from an EMBL/GenBank/DDBJ whole genome shotgun (WGS) entry which is preliminary data.</text>
</comment>
<keyword evidence="3" id="KW-1003">Cell membrane</keyword>
<evidence type="ECO:0000256" key="11">
    <source>
        <dbReference type="ARBA" id="ARBA00023180"/>
    </source>
</evidence>
<feature type="chain" id="PRO_5035841817" description="Leucine-rich repeat-containing N-terminal plant-type domain-containing protein" evidence="12">
    <location>
        <begin position="28"/>
        <end position="627"/>
    </location>
</feature>
<organism evidence="13">
    <name type="scientific">Brassica cretica</name>
    <name type="common">Mustard</name>
    <dbReference type="NCBI Taxonomy" id="69181"/>
    <lineage>
        <taxon>Eukaryota</taxon>
        <taxon>Viridiplantae</taxon>
        <taxon>Streptophyta</taxon>
        <taxon>Embryophyta</taxon>
        <taxon>Tracheophyta</taxon>
        <taxon>Spermatophyta</taxon>
        <taxon>Magnoliopsida</taxon>
        <taxon>eudicotyledons</taxon>
        <taxon>Gunneridae</taxon>
        <taxon>Pentapetalae</taxon>
        <taxon>rosids</taxon>
        <taxon>malvids</taxon>
        <taxon>Brassicales</taxon>
        <taxon>Brassicaceae</taxon>
        <taxon>Brassiceae</taxon>
        <taxon>Brassica</taxon>
    </lineage>
</organism>
<accession>A0A8S9L8D6</accession>
<comment type="similarity">
    <text evidence="2">Belongs to the RLP family.</text>
</comment>
<evidence type="ECO:0000256" key="12">
    <source>
        <dbReference type="SAM" id="SignalP"/>
    </source>
</evidence>
<evidence type="ECO:0000256" key="2">
    <source>
        <dbReference type="ARBA" id="ARBA00009592"/>
    </source>
</evidence>
<evidence type="ECO:0000256" key="4">
    <source>
        <dbReference type="ARBA" id="ARBA00022614"/>
    </source>
</evidence>
<evidence type="ECO:0000256" key="3">
    <source>
        <dbReference type="ARBA" id="ARBA00022475"/>
    </source>
</evidence>
<dbReference type="InterPro" id="IPR003591">
    <property type="entry name" value="Leu-rich_rpt_typical-subtyp"/>
</dbReference>
<keyword evidence="6 12" id="KW-0732">Signal</keyword>
<evidence type="ECO:0000256" key="7">
    <source>
        <dbReference type="ARBA" id="ARBA00022737"/>
    </source>
</evidence>
<evidence type="ECO:0000256" key="6">
    <source>
        <dbReference type="ARBA" id="ARBA00022729"/>
    </source>
</evidence>
<dbReference type="EMBL" id="QGKY02000094">
    <property type="protein sequence ID" value="KAF2602197.1"/>
    <property type="molecule type" value="Genomic_DNA"/>
</dbReference>
<dbReference type="SMART" id="SM00369">
    <property type="entry name" value="LRR_TYP"/>
    <property type="match status" value="7"/>
</dbReference>
<protein>
    <recommendedName>
        <fullName evidence="14">Leucine-rich repeat-containing N-terminal plant-type domain-containing protein</fullName>
    </recommendedName>
</protein>
<keyword evidence="10" id="KW-0675">Receptor</keyword>
<dbReference type="AlphaFoldDB" id="A0A8S9L8D6"/>
<reference evidence="13" key="1">
    <citation type="submission" date="2019-12" db="EMBL/GenBank/DDBJ databases">
        <title>Genome sequencing and annotation of Brassica cretica.</title>
        <authorList>
            <person name="Studholme D.J."/>
            <person name="Sarris P.F."/>
        </authorList>
    </citation>
    <scope>NUCLEOTIDE SEQUENCE</scope>
    <source>
        <strain evidence="13">PFS-102/07</strain>
        <tissue evidence="13">Leaf</tissue>
    </source>
</reference>
<dbReference type="InterPro" id="IPR001611">
    <property type="entry name" value="Leu-rich_rpt"/>
</dbReference>
<evidence type="ECO:0008006" key="14">
    <source>
        <dbReference type="Google" id="ProtNLM"/>
    </source>
</evidence>
<evidence type="ECO:0000313" key="13">
    <source>
        <dbReference type="EMBL" id="KAF2602197.1"/>
    </source>
</evidence>
<name>A0A8S9L8D6_BRACR</name>